<dbReference type="GO" id="GO:0008745">
    <property type="term" value="F:N-acetylmuramoyl-L-alanine amidase activity"/>
    <property type="evidence" value="ECO:0007669"/>
    <property type="project" value="UniProtKB-EC"/>
</dbReference>
<dbReference type="InParanoid" id="B4CY29"/>
<protein>
    <recommendedName>
        <fullName evidence="2">N-acetylmuramoyl-L-alanine amidase</fullName>
        <ecNumber evidence="2">3.5.1.28</ecNumber>
    </recommendedName>
</protein>
<reference evidence="7 8" key="1">
    <citation type="journal article" date="2011" name="J. Bacteriol.">
        <title>Genome sequence of Chthoniobacter flavus Ellin428, an aerobic heterotrophic soil bacterium.</title>
        <authorList>
            <person name="Kant R."/>
            <person name="van Passel M.W."/>
            <person name="Palva A."/>
            <person name="Lucas S."/>
            <person name="Lapidus A."/>
            <person name="Glavina Del Rio T."/>
            <person name="Dalin E."/>
            <person name="Tice H."/>
            <person name="Bruce D."/>
            <person name="Goodwin L."/>
            <person name="Pitluck S."/>
            <person name="Larimer F.W."/>
            <person name="Land M.L."/>
            <person name="Hauser L."/>
            <person name="Sangwan P."/>
            <person name="de Vos W.M."/>
            <person name="Janssen P.H."/>
            <person name="Smidt H."/>
        </authorList>
    </citation>
    <scope>NUCLEOTIDE SEQUENCE [LARGE SCALE GENOMIC DNA]</scope>
    <source>
        <strain evidence="7 8">Ellin428</strain>
    </source>
</reference>
<comment type="catalytic activity">
    <reaction evidence="1">
        <text>Hydrolyzes the link between N-acetylmuramoyl residues and L-amino acid residues in certain cell-wall glycopeptides.</text>
        <dbReference type="EC" id="3.5.1.28"/>
    </reaction>
</comment>
<keyword evidence="3 7" id="KW-0378">Hydrolase</keyword>
<evidence type="ECO:0000256" key="3">
    <source>
        <dbReference type="ARBA" id="ARBA00022801"/>
    </source>
</evidence>
<dbReference type="InterPro" id="IPR050695">
    <property type="entry name" value="N-acetylmuramoyl_amidase_3"/>
</dbReference>
<dbReference type="Gene3D" id="3.40.630.40">
    <property type="entry name" value="Zn-dependent exopeptidases"/>
    <property type="match status" value="1"/>
</dbReference>
<feature type="domain" description="MurNAc-LAA" evidence="6">
    <location>
        <begin position="192"/>
        <end position="271"/>
    </location>
</feature>
<keyword evidence="5" id="KW-0732">Signal</keyword>
<proteinExistence type="predicted"/>
<evidence type="ECO:0000256" key="5">
    <source>
        <dbReference type="SAM" id="SignalP"/>
    </source>
</evidence>
<dbReference type="Pfam" id="PF01520">
    <property type="entry name" value="Amidase_3"/>
    <property type="match status" value="1"/>
</dbReference>
<dbReference type="AlphaFoldDB" id="B4CY29"/>
<evidence type="ECO:0000256" key="2">
    <source>
        <dbReference type="ARBA" id="ARBA00011901"/>
    </source>
</evidence>
<dbReference type="CDD" id="cd02696">
    <property type="entry name" value="MurNAc-LAA"/>
    <property type="match status" value="1"/>
</dbReference>
<dbReference type="PANTHER" id="PTHR30404:SF0">
    <property type="entry name" value="N-ACETYLMURAMOYL-L-ALANINE AMIDASE AMIC"/>
    <property type="match status" value="1"/>
</dbReference>
<keyword evidence="8" id="KW-1185">Reference proteome</keyword>
<name>B4CY29_9BACT</name>
<evidence type="ECO:0000313" key="8">
    <source>
        <dbReference type="Proteomes" id="UP000005824"/>
    </source>
</evidence>
<dbReference type="SUPFAM" id="SSF53187">
    <property type="entry name" value="Zn-dependent exopeptidases"/>
    <property type="match status" value="1"/>
</dbReference>
<dbReference type="STRING" id="497964.CfE428DRAFT_1470"/>
<feature type="region of interest" description="Disordered" evidence="4">
    <location>
        <begin position="273"/>
        <end position="293"/>
    </location>
</feature>
<accession>B4CY29</accession>
<evidence type="ECO:0000313" key="7">
    <source>
        <dbReference type="EMBL" id="EDY21177.1"/>
    </source>
</evidence>
<dbReference type="PANTHER" id="PTHR30404">
    <property type="entry name" value="N-ACETYLMURAMOYL-L-ALANINE AMIDASE"/>
    <property type="match status" value="1"/>
</dbReference>
<evidence type="ECO:0000259" key="6">
    <source>
        <dbReference type="Pfam" id="PF01520"/>
    </source>
</evidence>
<evidence type="ECO:0000256" key="1">
    <source>
        <dbReference type="ARBA" id="ARBA00001561"/>
    </source>
</evidence>
<dbReference type="eggNOG" id="COG0860">
    <property type="taxonomic scope" value="Bacteria"/>
</dbReference>
<comment type="caution">
    <text evidence="7">The sequence shown here is derived from an EMBL/GenBank/DDBJ whole genome shotgun (WGS) entry which is preliminary data.</text>
</comment>
<dbReference type="RefSeq" id="WP_006978796.1">
    <property type="nucleotide sequence ID" value="NZ_ABVL01000003.1"/>
</dbReference>
<dbReference type="EMBL" id="ABVL01000003">
    <property type="protein sequence ID" value="EDY21177.1"/>
    <property type="molecule type" value="Genomic_DNA"/>
</dbReference>
<feature type="chain" id="PRO_5002802210" description="N-acetylmuramoyl-L-alanine amidase" evidence="5">
    <location>
        <begin position="25"/>
        <end position="293"/>
    </location>
</feature>
<gene>
    <name evidence="7" type="ORF">CfE428DRAFT_1470</name>
</gene>
<feature type="signal peptide" evidence="5">
    <location>
        <begin position="1"/>
        <end position="24"/>
    </location>
</feature>
<dbReference type="GO" id="GO:0030288">
    <property type="term" value="C:outer membrane-bounded periplasmic space"/>
    <property type="evidence" value="ECO:0007669"/>
    <property type="project" value="TreeGrafter"/>
</dbReference>
<sequence precursor="true">MKTSPWVPAFCCTILAVLAMHATAAEWNLVRFESREYVTLDNIAQFYGFPKPPPVDLTGHFTAAANAAPALAPTVASLNVAAKPATIQVAPVAPVSIAASEKSSDEPAPISSKEPPPATPLSKTITLDSGKSQLEVTVGLREASINGVKHWLAFPVAFHDGQVLVSRLDLSKIIEPNLRPELIPGMTPVTTVVLDPGHGGHDNGAVSKYGYEKNFALDVALRARKLLEAEGYKVVMTRATDVFIPLEQRPAVANHIPNSIFVSIHFNSSSTNLTPGDLRFSPSPPGARPRRMT</sequence>
<dbReference type="InterPro" id="IPR002508">
    <property type="entry name" value="MurNAc-LAA_cat"/>
</dbReference>
<dbReference type="GO" id="GO:0009253">
    <property type="term" value="P:peptidoglycan catabolic process"/>
    <property type="evidence" value="ECO:0007669"/>
    <property type="project" value="InterPro"/>
</dbReference>
<dbReference type="Proteomes" id="UP000005824">
    <property type="component" value="Unassembled WGS sequence"/>
</dbReference>
<evidence type="ECO:0000256" key="4">
    <source>
        <dbReference type="SAM" id="MobiDB-lite"/>
    </source>
</evidence>
<dbReference type="EC" id="3.5.1.28" evidence="2"/>
<organism evidence="7 8">
    <name type="scientific">Chthoniobacter flavus Ellin428</name>
    <dbReference type="NCBI Taxonomy" id="497964"/>
    <lineage>
        <taxon>Bacteria</taxon>
        <taxon>Pseudomonadati</taxon>
        <taxon>Verrucomicrobiota</taxon>
        <taxon>Spartobacteria</taxon>
        <taxon>Chthoniobacterales</taxon>
        <taxon>Chthoniobacteraceae</taxon>
        <taxon>Chthoniobacter</taxon>
    </lineage>
</organism>
<feature type="region of interest" description="Disordered" evidence="4">
    <location>
        <begin position="101"/>
        <end position="126"/>
    </location>
</feature>